<protein>
    <submittedName>
        <fullName evidence="1">Uncharacterized protein</fullName>
    </submittedName>
</protein>
<dbReference type="Proteomes" id="UP000004959">
    <property type="component" value="Chromosome"/>
</dbReference>
<reference evidence="1 2" key="1">
    <citation type="journal article" date="2012" name="PLoS ONE">
        <title>Functional divergence in the genus oenococcus as predicted by genome sequencing of the newly-described species, Oenococcus kitaharae.</title>
        <authorList>
            <person name="Borneman A.R."/>
            <person name="McCarthy J.M."/>
            <person name="Chambers P.J."/>
            <person name="Bartowsky E.J."/>
        </authorList>
    </citation>
    <scope>NUCLEOTIDE SEQUENCE [LARGE SCALE GENOMIC DNA]</scope>
    <source>
        <strain evidence="2">DSM17330</strain>
    </source>
</reference>
<accession>G9WJK9</accession>
<dbReference type="EMBL" id="AFVZ01000001">
    <property type="protein sequence ID" value="EHN59054.1"/>
    <property type="molecule type" value="Genomic_DNA"/>
</dbReference>
<dbReference type="HOGENOM" id="CLU_976042_0_0_9"/>
<evidence type="ECO:0000313" key="2">
    <source>
        <dbReference type="Proteomes" id="UP000004959"/>
    </source>
</evidence>
<evidence type="ECO:0000313" key="1">
    <source>
        <dbReference type="EMBL" id="EHN59054.1"/>
    </source>
</evidence>
<comment type="caution">
    <text evidence="1">The sequence shown here is derived from an EMBL/GenBank/DDBJ whole genome shotgun (WGS) entry which is preliminary data.</text>
</comment>
<keyword evidence="2" id="KW-1185">Reference proteome</keyword>
<sequence length="285" mass="32749">MQGSIGRRNSWQENANSQQKVMKAAITKTYDNSDQALNEYSLENANGTRISVNGLTASLDEYTFSPSTNRLVFFDQVVFDAHLKAHQRNAEVTVHENSLTFAFLPQLQQKISEPVKQISYSLFEDDSLSAKFNNGQSADQNLDVVRDHLSQFRLQAEGYQAIKLSGSSVNQILAQSAKSKMWPWLDRTRFLDWQSFFGQPDRDQVPALLFTLAARDERKQAALVFRNQTKTQRLEIYSNAQRLMFQKKSYASHSFLTLNFFLAFSQKQSALPSNRDLWINYKIYT</sequence>
<name>G9WJK9_9LACO</name>
<organism evidence="1 2">
    <name type="scientific">Oenococcus kitaharae DSM 17330</name>
    <dbReference type="NCBI Taxonomy" id="1045004"/>
    <lineage>
        <taxon>Bacteria</taxon>
        <taxon>Bacillati</taxon>
        <taxon>Bacillota</taxon>
        <taxon>Bacilli</taxon>
        <taxon>Lactobacillales</taxon>
        <taxon>Lactobacillaceae</taxon>
        <taxon>Oenococcus</taxon>
    </lineage>
</organism>
<dbReference type="PATRIC" id="fig|1045004.4.peg.950"/>
<dbReference type="AlphaFoldDB" id="G9WJK9"/>
<proteinExistence type="predicted"/>
<dbReference type="STRING" id="336988.NT96_05475"/>
<gene>
    <name evidence="1" type="ORF">OKIT_0950</name>
</gene>